<dbReference type="InterPro" id="IPR027417">
    <property type="entry name" value="P-loop_NTPase"/>
</dbReference>
<keyword evidence="3" id="KW-0067">ATP-binding</keyword>
<protein>
    <submittedName>
        <fullName evidence="8">DNA_MISMATCH_REPAIR_2 domain-containing protein</fullName>
    </submittedName>
</protein>
<dbReference type="WBParaSite" id="ACOC_0000646701-mRNA-1">
    <property type="protein sequence ID" value="ACOC_0000646701-mRNA-1"/>
    <property type="gene ID" value="ACOC_0000646701"/>
</dbReference>
<dbReference type="GO" id="GO:0005524">
    <property type="term" value="F:ATP binding"/>
    <property type="evidence" value="ECO:0007669"/>
    <property type="project" value="UniProtKB-KW"/>
</dbReference>
<evidence type="ECO:0000313" key="8">
    <source>
        <dbReference type="WBParaSite" id="ACOC_0000646701-mRNA-1"/>
    </source>
</evidence>
<reference evidence="6 7" key="2">
    <citation type="submission" date="2018-11" db="EMBL/GenBank/DDBJ databases">
        <authorList>
            <consortium name="Pathogen Informatics"/>
        </authorList>
    </citation>
    <scope>NUCLEOTIDE SEQUENCE [LARGE SCALE GENOMIC DNA]</scope>
    <source>
        <strain evidence="6 7">Costa Rica</strain>
    </source>
</reference>
<comment type="similarity">
    <text evidence="1">Belongs to the DNA mismatch repair MutS family.</text>
</comment>
<keyword evidence="7" id="KW-1185">Reference proteome</keyword>
<dbReference type="AlphaFoldDB" id="A0A0R3PN73"/>
<dbReference type="Pfam" id="PF00488">
    <property type="entry name" value="MutS_V"/>
    <property type="match status" value="1"/>
</dbReference>
<proteinExistence type="inferred from homology"/>
<dbReference type="GO" id="GO:0030983">
    <property type="term" value="F:mismatched DNA binding"/>
    <property type="evidence" value="ECO:0007669"/>
    <property type="project" value="InterPro"/>
</dbReference>
<dbReference type="SUPFAM" id="SSF52540">
    <property type="entry name" value="P-loop containing nucleoside triphosphate hydrolases"/>
    <property type="match status" value="1"/>
</dbReference>
<evidence type="ECO:0000259" key="5">
    <source>
        <dbReference type="PROSITE" id="PS00486"/>
    </source>
</evidence>
<dbReference type="STRING" id="334426.A0A0R3PN73"/>
<accession>A0A0R3PN73</accession>
<evidence type="ECO:0000256" key="1">
    <source>
        <dbReference type="ARBA" id="ARBA00006271"/>
    </source>
</evidence>
<evidence type="ECO:0000313" key="6">
    <source>
        <dbReference type="EMBL" id="VDM58053.1"/>
    </source>
</evidence>
<dbReference type="EMBL" id="UYYA01003949">
    <property type="protein sequence ID" value="VDM58053.1"/>
    <property type="molecule type" value="Genomic_DNA"/>
</dbReference>
<dbReference type="GO" id="GO:0140664">
    <property type="term" value="F:ATP-dependent DNA damage sensor activity"/>
    <property type="evidence" value="ECO:0007669"/>
    <property type="project" value="InterPro"/>
</dbReference>
<keyword evidence="2" id="KW-0547">Nucleotide-binding</keyword>
<dbReference type="GO" id="GO:0051026">
    <property type="term" value="P:chiasma assembly"/>
    <property type="evidence" value="ECO:0007669"/>
    <property type="project" value="TreeGrafter"/>
</dbReference>
<reference evidence="8" key="1">
    <citation type="submission" date="2017-02" db="UniProtKB">
        <authorList>
            <consortium name="WormBaseParasite"/>
        </authorList>
    </citation>
    <scope>IDENTIFICATION</scope>
</reference>
<name>A0A0R3PN73_ANGCS</name>
<keyword evidence="4" id="KW-0238">DNA-binding</keyword>
<dbReference type="GO" id="GO:0006298">
    <property type="term" value="P:mismatch repair"/>
    <property type="evidence" value="ECO:0007669"/>
    <property type="project" value="InterPro"/>
</dbReference>
<dbReference type="SMART" id="SM00534">
    <property type="entry name" value="MUTSac"/>
    <property type="match status" value="1"/>
</dbReference>
<dbReference type="PROSITE" id="PS00486">
    <property type="entry name" value="DNA_MISMATCH_REPAIR_2"/>
    <property type="match status" value="1"/>
</dbReference>
<dbReference type="InterPro" id="IPR000432">
    <property type="entry name" value="DNA_mismatch_repair_MutS_C"/>
</dbReference>
<evidence type="ECO:0000256" key="4">
    <source>
        <dbReference type="ARBA" id="ARBA00023125"/>
    </source>
</evidence>
<dbReference type="GO" id="GO:0005634">
    <property type="term" value="C:nucleus"/>
    <property type="evidence" value="ECO:0007669"/>
    <property type="project" value="TreeGrafter"/>
</dbReference>
<dbReference type="OrthoDB" id="5862965at2759"/>
<gene>
    <name evidence="6" type="ORF">ACOC_LOCUS6468</name>
</gene>
<dbReference type="InterPro" id="IPR045076">
    <property type="entry name" value="MutS"/>
</dbReference>
<organism evidence="8">
    <name type="scientific">Angiostrongylus costaricensis</name>
    <name type="common">Nematode worm</name>
    <dbReference type="NCBI Taxonomy" id="334426"/>
    <lineage>
        <taxon>Eukaryota</taxon>
        <taxon>Metazoa</taxon>
        <taxon>Ecdysozoa</taxon>
        <taxon>Nematoda</taxon>
        <taxon>Chromadorea</taxon>
        <taxon>Rhabditida</taxon>
        <taxon>Rhabditina</taxon>
        <taxon>Rhabditomorpha</taxon>
        <taxon>Strongyloidea</taxon>
        <taxon>Metastrongylidae</taxon>
        <taxon>Angiostrongylus</taxon>
    </lineage>
</organism>
<evidence type="ECO:0000256" key="3">
    <source>
        <dbReference type="ARBA" id="ARBA00022840"/>
    </source>
</evidence>
<evidence type="ECO:0000313" key="7">
    <source>
        <dbReference type="Proteomes" id="UP000267027"/>
    </source>
</evidence>
<dbReference type="PANTHER" id="PTHR11361:SF20">
    <property type="entry name" value="MUTS PROTEIN HOMOLOG 5"/>
    <property type="match status" value="1"/>
</dbReference>
<feature type="domain" description="DNA mismatch repair proteins mutS family" evidence="5">
    <location>
        <begin position="123"/>
        <end position="139"/>
    </location>
</feature>
<sequence length="242" mass="27382">MWNRPKFIEEPIIDASRVAHPLLQMSTEKFVTNPVSSGCNYSRIKVLTGPNACGKSVYLKQVGLLVYLAHIGSFVPAEVAHMGTVNRIMSRIYTTDSVLDGMSTFAKDLDQISVSLRRGNERSLIIIDEFGKGTLTEVGLSLLASSLSYWAAKGQSGCPHVFIASHFHALSKLISDHCDILSYHVSSSFENVEHTQSLEFFRQWKSYVEEPNLTFSSDLLKEWLIQRLRHMWQQKWVCQLTL</sequence>
<dbReference type="Gene3D" id="3.40.50.300">
    <property type="entry name" value="P-loop containing nucleotide triphosphate hydrolases"/>
    <property type="match status" value="1"/>
</dbReference>
<evidence type="ECO:0000256" key="2">
    <source>
        <dbReference type="ARBA" id="ARBA00022741"/>
    </source>
</evidence>
<dbReference type="OMA" id="RIMSRIY"/>
<dbReference type="PANTHER" id="PTHR11361">
    <property type="entry name" value="DNA MISMATCH REPAIR PROTEIN MUTS FAMILY MEMBER"/>
    <property type="match status" value="1"/>
</dbReference>
<dbReference type="Proteomes" id="UP000267027">
    <property type="component" value="Unassembled WGS sequence"/>
</dbReference>